<keyword evidence="2" id="KW-1185">Reference proteome</keyword>
<name>A0A9Q1RGE3_9SOLA</name>
<accession>A0A9Q1RGE3</accession>
<organism evidence="1 2">
    <name type="scientific">Anisodus acutangulus</name>
    <dbReference type="NCBI Taxonomy" id="402998"/>
    <lineage>
        <taxon>Eukaryota</taxon>
        <taxon>Viridiplantae</taxon>
        <taxon>Streptophyta</taxon>
        <taxon>Embryophyta</taxon>
        <taxon>Tracheophyta</taxon>
        <taxon>Spermatophyta</taxon>
        <taxon>Magnoliopsida</taxon>
        <taxon>eudicotyledons</taxon>
        <taxon>Gunneridae</taxon>
        <taxon>Pentapetalae</taxon>
        <taxon>asterids</taxon>
        <taxon>lamiids</taxon>
        <taxon>Solanales</taxon>
        <taxon>Solanaceae</taxon>
        <taxon>Solanoideae</taxon>
        <taxon>Hyoscyameae</taxon>
        <taxon>Anisodus</taxon>
    </lineage>
</organism>
<comment type="caution">
    <text evidence="1">The sequence shown here is derived from an EMBL/GenBank/DDBJ whole genome shotgun (WGS) entry which is preliminary data.</text>
</comment>
<dbReference type="EMBL" id="JAJAGQ010000008">
    <property type="protein sequence ID" value="KAJ8555425.1"/>
    <property type="molecule type" value="Genomic_DNA"/>
</dbReference>
<dbReference type="InterPro" id="IPR050410">
    <property type="entry name" value="CCR4/nocturin_mRNA_transcr"/>
</dbReference>
<reference evidence="2" key="1">
    <citation type="journal article" date="2023" name="Proc. Natl. Acad. Sci. U.S.A.">
        <title>Genomic and structural basis for evolution of tropane alkaloid biosynthesis.</title>
        <authorList>
            <person name="Wanga Y.-J."/>
            <person name="Taina T."/>
            <person name="Yua J.-Y."/>
            <person name="Lia J."/>
            <person name="Xua B."/>
            <person name="Chenc J."/>
            <person name="D'Auriad J.C."/>
            <person name="Huanga J.-P."/>
            <person name="Huanga S.-X."/>
        </authorList>
    </citation>
    <scope>NUCLEOTIDE SEQUENCE [LARGE SCALE GENOMIC DNA]</scope>
    <source>
        <strain evidence="2">cv. KIB-2019</strain>
    </source>
</reference>
<dbReference type="GO" id="GO:0000175">
    <property type="term" value="F:3'-5'-RNA exonuclease activity"/>
    <property type="evidence" value="ECO:0007669"/>
    <property type="project" value="TreeGrafter"/>
</dbReference>
<proteinExistence type="predicted"/>
<evidence type="ECO:0000313" key="1">
    <source>
        <dbReference type="EMBL" id="KAJ8555425.1"/>
    </source>
</evidence>
<dbReference type="InterPro" id="IPR036691">
    <property type="entry name" value="Endo/exonu/phosph_ase_sf"/>
</dbReference>
<dbReference type="PANTHER" id="PTHR12121">
    <property type="entry name" value="CARBON CATABOLITE REPRESSOR PROTEIN 4"/>
    <property type="match status" value="1"/>
</dbReference>
<dbReference type="Gene3D" id="3.60.10.10">
    <property type="entry name" value="Endonuclease/exonuclease/phosphatase"/>
    <property type="match status" value="1"/>
</dbReference>
<dbReference type="Proteomes" id="UP001152561">
    <property type="component" value="Unassembled WGS sequence"/>
</dbReference>
<dbReference type="SUPFAM" id="SSF56219">
    <property type="entry name" value="DNase I-like"/>
    <property type="match status" value="1"/>
</dbReference>
<evidence type="ECO:0000313" key="2">
    <source>
        <dbReference type="Proteomes" id="UP001152561"/>
    </source>
</evidence>
<dbReference type="OrthoDB" id="428734at2759"/>
<gene>
    <name evidence="1" type="ORF">K7X08_012921</name>
</gene>
<dbReference type="AlphaFoldDB" id="A0A9Q1RGE3"/>
<dbReference type="PANTHER" id="PTHR12121:SF85">
    <property type="entry name" value="CARBON CATABOLITE REPRESSOR PROTEIN 4 HOMOLOG 6"/>
    <property type="match status" value="1"/>
</dbReference>
<protein>
    <submittedName>
        <fullName evidence="1">Uncharacterized protein</fullName>
    </submittedName>
</protein>
<sequence length="82" mass="9632">MAYDVSSFQEVDRFQELEAKLKLRGYSGIWKRRTGDPADGCAIFWNASRFKLVQEEFIEFKKFGLRDNVAQIYVFESLGQQK</sequence>